<evidence type="ECO:0000313" key="3">
    <source>
        <dbReference type="EMBL" id="CAF3897490.1"/>
    </source>
</evidence>
<proteinExistence type="predicted"/>
<keyword evidence="1" id="KW-0472">Membrane</keyword>
<reference evidence="2" key="1">
    <citation type="submission" date="2021-02" db="EMBL/GenBank/DDBJ databases">
        <authorList>
            <person name="Nowell W R."/>
        </authorList>
    </citation>
    <scope>NUCLEOTIDE SEQUENCE</scope>
</reference>
<dbReference type="EMBL" id="CAJNRE010010591">
    <property type="protein sequence ID" value="CAF2093405.1"/>
    <property type="molecule type" value="Genomic_DNA"/>
</dbReference>
<keyword evidence="1" id="KW-0812">Transmembrane</keyword>
<dbReference type="Proteomes" id="UP000676336">
    <property type="component" value="Unassembled WGS sequence"/>
</dbReference>
<name>A0A816TM13_9BILA</name>
<sequence>MESETFSLDTNIFDKQNNRALLAKFRLRRHSLIWVSKYDVEIYSNAIPDSVYLLSIAAAQDRALRPRRSGQIALTQFMTYGSSFLLLHLFSIYYVILYCL</sequence>
<organism evidence="2 4">
    <name type="scientific">Rotaria magnacalcarata</name>
    <dbReference type="NCBI Taxonomy" id="392030"/>
    <lineage>
        <taxon>Eukaryota</taxon>
        <taxon>Metazoa</taxon>
        <taxon>Spiralia</taxon>
        <taxon>Gnathifera</taxon>
        <taxon>Rotifera</taxon>
        <taxon>Eurotatoria</taxon>
        <taxon>Bdelloidea</taxon>
        <taxon>Philodinida</taxon>
        <taxon>Philodinidae</taxon>
        <taxon>Rotaria</taxon>
    </lineage>
</organism>
<feature type="transmembrane region" description="Helical" evidence="1">
    <location>
        <begin position="72"/>
        <end position="96"/>
    </location>
</feature>
<evidence type="ECO:0000256" key="1">
    <source>
        <dbReference type="SAM" id="Phobius"/>
    </source>
</evidence>
<accession>A0A816TM13</accession>
<dbReference type="EMBL" id="CAJOBI010001744">
    <property type="protein sequence ID" value="CAF3897490.1"/>
    <property type="molecule type" value="Genomic_DNA"/>
</dbReference>
<protein>
    <submittedName>
        <fullName evidence="2">Uncharacterized protein</fullName>
    </submittedName>
</protein>
<keyword evidence="1" id="KW-1133">Transmembrane helix</keyword>
<dbReference type="Proteomes" id="UP000663824">
    <property type="component" value="Unassembled WGS sequence"/>
</dbReference>
<evidence type="ECO:0000313" key="4">
    <source>
        <dbReference type="Proteomes" id="UP000663824"/>
    </source>
</evidence>
<evidence type="ECO:0000313" key="2">
    <source>
        <dbReference type="EMBL" id="CAF2093405.1"/>
    </source>
</evidence>
<dbReference type="AlphaFoldDB" id="A0A816TM13"/>
<comment type="caution">
    <text evidence="2">The sequence shown here is derived from an EMBL/GenBank/DDBJ whole genome shotgun (WGS) entry which is preliminary data.</text>
</comment>
<gene>
    <name evidence="2" type="ORF">MBJ925_LOCUS20990</name>
    <name evidence="3" type="ORF">SMN809_LOCUS6457</name>
</gene>